<evidence type="ECO:0000256" key="6">
    <source>
        <dbReference type="ARBA" id="ARBA00023136"/>
    </source>
</evidence>
<feature type="transmembrane region" description="Helical" evidence="7">
    <location>
        <begin position="134"/>
        <end position="158"/>
    </location>
</feature>
<dbReference type="PANTHER" id="PTHR32468">
    <property type="entry name" value="CATION/H + ANTIPORTER"/>
    <property type="match status" value="1"/>
</dbReference>
<feature type="domain" description="Cation/H+ exchanger transmembrane" evidence="8">
    <location>
        <begin position="55"/>
        <end position="435"/>
    </location>
</feature>
<keyword evidence="2" id="KW-0813">Transport</keyword>
<keyword evidence="10" id="KW-1185">Reference proteome</keyword>
<gene>
    <name evidence="9" type="ORF">L210DRAFT_3535000</name>
</gene>
<feature type="transmembrane region" description="Helical" evidence="7">
    <location>
        <begin position="44"/>
        <end position="63"/>
    </location>
</feature>
<feature type="transmembrane region" description="Helical" evidence="7">
    <location>
        <begin position="419"/>
        <end position="439"/>
    </location>
</feature>
<dbReference type="InterPro" id="IPR038770">
    <property type="entry name" value="Na+/solute_symporter_sf"/>
</dbReference>
<keyword evidence="6 7" id="KW-0472">Membrane</keyword>
<keyword evidence="3 7" id="KW-0812">Transmembrane</keyword>
<dbReference type="EMBL" id="WHUW01000008">
    <property type="protein sequence ID" value="KAF8443163.1"/>
    <property type="molecule type" value="Genomic_DNA"/>
</dbReference>
<evidence type="ECO:0000256" key="2">
    <source>
        <dbReference type="ARBA" id="ARBA00022448"/>
    </source>
</evidence>
<evidence type="ECO:0000256" key="7">
    <source>
        <dbReference type="SAM" id="Phobius"/>
    </source>
</evidence>
<evidence type="ECO:0000256" key="5">
    <source>
        <dbReference type="ARBA" id="ARBA00023065"/>
    </source>
</evidence>
<dbReference type="AlphaFoldDB" id="A0AAD4GGN7"/>
<evidence type="ECO:0000256" key="1">
    <source>
        <dbReference type="ARBA" id="ARBA00004141"/>
    </source>
</evidence>
<proteinExistence type="predicted"/>
<comment type="subcellular location">
    <subcellularLocation>
        <location evidence="1">Membrane</location>
        <topology evidence="1">Multi-pass membrane protein</topology>
    </subcellularLocation>
</comment>
<dbReference type="GO" id="GO:0015297">
    <property type="term" value="F:antiporter activity"/>
    <property type="evidence" value="ECO:0007669"/>
    <property type="project" value="InterPro"/>
</dbReference>
<protein>
    <submittedName>
        <fullName evidence="9">Sodium/hydrogen exchanger family-domain-containing protein</fullName>
    </submittedName>
</protein>
<dbReference type="InterPro" id="IPR006153">
    <property type="entry name" value="Cation/H_exchanger_TM"/>
</dbReference>
<evidence type="ECO:0000313" key="10">
    <source>
        <dbReference type="Proteomes" id="UP001194468"/>
    </source>
</evidence>
<dbReference type="Proteomes" id="UP001194468">
    <property type="component" value="Unassembled WGS sequence"/>
</dbReference>
<dbReference type="GO" id="GO:0016020">
    <property type="term" value="C:membrane"/>
    <property type="evidence" value="ECO:0007669"/>
    <property type="project" value="UniProtKB-SubCell"/>
</dbReference>
<reference evidence="9" key="1">
    <citation type="submission" date="2019-10" db="EMBL/GenBank/DDBJ databases">
        <authorList>
            <consortium name="DOE Joint Genome Institute"/>
            <person name="Kuo A."/>
            <person name="Miyauchi S."/>
            <person name="Kiss E."/>
            <person name="Drula E."/>
            <person name="Kohler A."/>
            <person name="Sanchez-Garcia M."/>
            <person name="Andreopoulos B."/>
            <person name="Barry K.W."/>
            <person name="Bonito G."/>
            <person name="Buee M."/>
            <person name="Carver A."/>
            <person name="Chen C."/>
            <person name="Cichocki N."/>
            <person name="Clum A."/>
            <person name="Culley D."/>
            <person name="Crous P.W."/>
            <person name="Fauchery L."/>
            <person name="Girlanda M."/>
            <person name="Hayes R."/>
            <person name="Keri Z."/>
            <person name="LaButti K."/>
            <person name="Lipzen A."/>
            <person name="Lombard V."/>
            <person name="Magnuson J."/>
            <person name="Maillard F."/>
            <person name="Morin E."/>
            <person name="Murat C."/>
            <person name="Nolan M."/>
            <person name="Ohm R."/>
            <person name="Pangilinan J."/>
            <person name="Pereira M."/>
            <person name="Perotto S."/>
            <person name="Peter M."/>
            <person name="Riley R."/>
            <person name="Sitrit Y."/>
            <person name="Stielow B."/>
            <person name="Szollosi G."/>
            <person name="Zifcakova L."/>
            <person name="Stursova M."/>
            <person name="Spatafora J.W."/>
            <person name="Tedersoo L."/>
            <person name="Vaario L.-M."/>
            <person name="Yamada A."/>
            <person name="Yan M."/>
            <person name="Wang P."/>
            <person name="Xu J."/>
            <person name="Bruns T."/>
            <person name="Baldrian P."/>
            <person name="Vilgalys R."/>
            <person name="Henrissat B."/>
            <person name="Grigoriev I.V."/>
            <person name="Hibbett D."/>
            <person name="Nagy L.G."/>
            <person name="Martin F.M."/>
        </authorList>
    </citation>
    <scope>NUCLEOTIDE SEQUENCE</scope>
    <source>
        <strain evidence="9">BED1</strain>
    </source>
</reference>
<accession>A0AAD4GGN7</accession>
<keyword evidence="5" id="KW-0406">Ion transport</keyword>
<organism evidence="9 10">
    <name type="scientific">Boletus edulis BED1</name>
    <dbReference type="NCBI Taxonomy" id="1328754"/>
    <lineage>
        <taxon>Eukaryota</taxon>
        <taxon>Fungi</taxon>
        <taxon>Dikarya</taxon>
        <taxon>Basidiomycota</taxon>
        <taxon>Agaricomycotina</taxon>
        <taxon>Agaricomycetes</taxon>
        <taxon>Agaricomycetidae</taxon>
        <taxon>Boletales</taxon>
        <taxon>Boletineae</taxon>
        <taxon>Boletaceae</taxon>
        <taxon>Boletoideae</taxon>
        <taxon>Boletus</taxon>
    </lineage>
</organism>
<dbReference type="PANTHER" id="PTHR32468:SF0">
    <property type="entry name" value="K(+)_H(+) ANTIPORTER 1"/>
    <property type="match status" value="1"/>
</dbReference>
<feature type="transmembrane region" description="Helical" evidence="7">
    <location>
        <begin position="203"/>
        <end position="224"/>
    </location>
</feature>
<feature type="transmembrane region" description="Helical" evidence="7">
    <location>
        <begin position="273"/>
        <end position="293"/>
    </location>
</feature>
<feature type="transmembrane region" description="Helical" evidence="7">
    <location>
        <begin position="170"/>
        <end position="191"/>
    </location>
</feature>
<dbReference type="InterPro" id="IPR050794">
    <property type="entry name" value="CPA2_transporter"/>
</dbReference>
<reference evidence="9" key="2">
    <citation type="journal article" date="2020" name="Nat. Commun.">
        <title>Large-scale genome sequencing of mycorrhizal fungi provides insights into the early evolution of symbiotic traits.</title>
        <authorList>
            <person name="Miyauchi S."/>
            <person name="Kiss E."/>
            <person name="Kuo A."/>
            <person name="Drula E."/>
            <person name="Kohler A."/>
            <person name="Sanchez-Garcia M."/>
            <person name="Morin E."/>
            <person name="Andreopoulos B."/>
            <person name="Barry K.W."/>
            <person name="Bonito G."/>
            <person name="Buee M."/>
            <person name="Carver A."/>
            <person name="Chen C."/>
            <person name="Cichocki N."/>
            <person name="Clum A."/>
            <person name="Culley D."/>
            <person name="Crous P.W."/>
            <person name="Fauchery L."/>
            <person name="Girlanda M."/>
            <person name="Hayes R.D."/>
            <person name="Keri Z."/>
            <person name="LaButti K."/>
            <person name="Lipzen A."/>
            <person name="Lombard V."/>
            <person name="Magnuson J."/>
            <person name="Maillard F."/>
            <person name="Murat C."/>
            <person name="Nolan M."/>
            <person name="Ohm R.A."/>
            <person name="Pangilinan J."/>
            <person name="Pereira M.F."/>
            <person name="Perotto S."/>
            <person name="Peter M."/>
            <person name="Pfister S."/>
            <person name="Riley R."/>
            <person name="Sitrit Y."/>
            <person name="Stielow J.B."/>
            <person name="Szollosi G."/>
            <person name="Zifcakova L."/>
            <person name="Stursova M."/>
            <person name="Spatafora J.W."/>
            <person name="Tedersoo L."/>
            <person name="Vaario L.M."/>
            <person name="Yamada A."/>
            <person name="Yan M."/>
            <person name="Wang P."/>
            <person name="Xu J."/>
            <person name="Bruns T."/>
            <person name="Baldrian P."/>
            <person name="Vilgalys R."/>
            <person name="Dunand C."/>
            <person name="Henrissat B."/>
            <person name="Grigoriev I.V."/>
            <person name="Hibbett D."/>
            <person name="Nagy L.G."/>
            <person name="Martin F.M."/>
        </authorList>
    </citation>
    <scope>NUCLEOTIDE SEQUENCE</scope>
    <source>
        <strain evidence="9">BED1</strain>
    </source>
</reference>
<dbReference type="Gene3D" id="1.20.1530.20">
    <property type="match status" value="1"/>
</dbReference>
<feature type="transmembrane region" description="Helical" evidence="7">
    <location>
        <begin position="100"/>
        <end position="122"/>
    </location>
</feature>
<evidence type="ECO:0000313" key="9">
    <source>
        <dbReference type="EMBL" id="KAF8443163.1"/>
    </source>
</evidence>
<evidence type="ECO:0000256" key="3">
    <source>
        <dbReference type="ARBA" id="ARBA00022692"/>
    </source>
</evidence>
<feature type="transmembrane region" description="Helical" evidence="7">
    <location>
        <begin position="70"/>
        <end position="88"/>
    </location>
</feature>
<comment type="caution">
    <text evidence="9">The sequence shown here is derived from an EMBL/GenBank/DDBJ whole genome shotgun (WGS) entry which is preliminary data.</text>
</comment>
<dbReference type="Pfam" id="PF00999">
    <property type="entry name" value="Na_H_Exchanger"/>
    <property type="match status" value="1"/>
</dbReference>
<evidence type="ECO:0000259" key="8">
    <source>
        <dbReference type="Pfam" id="PF00999"/>
    </source>
</evidence>
<evidence type="ECO:0000256" key="4">
    <source>
        <dbReference type="ARBA" id="ARBA00022989"/>
    </source>
</evidence>
<dbReference type="GO" id="GO:1902600">
    <property type="term" value="P:proton transmembrane transport"/>
    <property type="evidence" value="ECO:0007669"/>
    <property type="project" value="InterPro"/>
</dbReference>
<feature type="transmembrane region" description="Helical" evidence="7">
    <location>
        <begin position="326"/>
        <end position="346"/>
    </location>
</feature>
<feature type="transmembrane region" description="Helical" evidence="7">
    <location>
        <begin position="236"/>
        <end position="261"/>
    </location>
</feature>
<keyword evidence="4 7" id="KW-1133">Transmembrane helix</keyword>
<name>A0AAD4GGN7_BOLED</name>
<sequence>MGEFSSTTVAILQTLSKRAVQGQGGLLTGQDPATYNTADPLRLWIIQLGVIIMMAQLLGLILGKIKQPRVIAEILGGILLGPTVFGRIPGFTNHIFPPSSLPYLSLTANIGLCLFLFIIGLEIDTGIIKRNARLSIAVSLAGVLLPFGVGCGTSVLIYRHLIDPSTDFRYFMLFIGVSFSITAFPVLCRILAALKLLDTTVGLIVLSAGVANDVIGWSLLALAVSFVNATSGLTALWTFLTCFAYTLFLLFPVKWALLWLARRTASTIHGPTMFYMTVVMLVLWASAFFTDIIGVNAIFGAFVVGVIVPRDGGISIAFVEKLEDMVTIIFIPLYFTISGLNTNLGLINTGTAWGFVFAIATLDFSGKFTGCTLSSRALGFSWREATTVGSLMTCKGLVELIVLNVGLSAHILTRQVFSMFVLESLILTFMTTPLVNLIYPPKYRTFGLGAGTAPTPTDDEIREKCISDTSEDVDGEGWRYRFAVVLDEFRHMPGIMALTKLVLPPTSEDPASGVMKPHKTSVNALRLLEFSERSSSVMKVTMTEKLLSTDPLMGVFKMFGEQSDMSISASLSVVSHNEWAYAVADHAERHGSQLVLIPWIPPTLSPTVDSSDPGAKPELNPFDTFFGLSSKDNSRSTLYSHFVRGVFRHSKTDVALFVDMGDNAGTNGQQHVVLPFFGGPDDRLALELVVQLCNNPRVSATVIRVGRQAVIARPEPVVMDKRLEMESGAPVFSSLAFPDTVYGKPNTAYFLQSDMADDLTWSRFASPTFEKDSHAQLRSALSRIEFTSIPHTLPLHALVQHAKQLREGPQRVLVVAGRSMRLFRADVVDELKQLMEEQRCTGHESDMVRRTIGDVAAAFVLGASVNGVIVVQAVEERVAEV</sequence>